<dbReference type="Proteomes" id="UP000422569">
    <property type="component" value="Chromosome"/>
</dbReference>
<keyword evidence="6" id="KW-1185">Reference proteome</keyword>
<dbReference type="KEGG" id="mpar:F7D14_00375"/>
<evidence type="ECO:0000313" key="6">
    <source>
        <dbReference type="Proteomes" id="UP000422569"/>
    </source>
</evidence>
<name>A0A6B8LZX2_9HYPH</name>
<evidence type="ECO:0000256" key="1">
    <source>
        <dbReference type="ARBA" id="ARBA00012528"/>
    </source>
</evidence>
<evidence type="ECO:0000256" key="3">
    <source>
        <dbReference type="SAM" id="Phobius"/>
    </source>
</evidence>
<dbReference type="Pfam" id="PF00990">
    <property type="entry name" value="GGDEF"/>
    <property type="match status" value="1"/>
</dbReference>
<evidence type="ECO:0000256" key="2">
    <source>
        <dbReference type="ARBA" id="ARBA00034247"/>
    </source>
</evidence>
<organism evidence="5 6">
    <name type="scientific">Methylocystis parvus</name>
    <dbReference type="NCBI Taxonomy" id="134"/>
    <lineage>
        <taxon>Bacteria</taxon>
        <taxon>Pseudomonadati</taxon>
        <taxon>Pseudomonadota</taxon>
        <taxon>Alphaproteobacteria</taxon>
        <taxon>Hyphomicrobiales</taxon>
        <taxon>Methylocystaceae</taxon>
        <taxon>Methylocystis</taxon>
    </lineage>
</organism>
<dbReference type="Gene3D" id="3.30.70.270">
    <property type="match status" value="1"/>
</dbReference>
<reference evidence="5 6" key="1">
    <citation type="submission" date="2019-09" db="EMBL/GenBank/DDBJ databases">
        <title>Isolation and complete genome sequencing of Methylocystis species.</title>
        <authorList>
            <person name="Rumah B.L."/>
            <person name="Stead C.E."/>
            <person name="Stevens B.C."/>
            <person name="Minton N.P."/>
            <person name="Grosse-Honebrink A."/>
            <person name="Zhang Y."/>
        </authorList>
    </citation>
    <scope>NUCLEOTIDE SEQUENCE [LARGE SCALE GENOMIC DNA]</scope>
    <source>
        <strain evidence="5 6">BRCS2</strain>
    </source>
</reference>
<dbReference type="InterPro" id="IPR043128">
    <property type="entry name" value="Rev_trsase/Diguanyl_cyclase"/>
</dbReference>
<dbReference type="PANTHER" id="PTHR45138:SF9">
    <property type="entry name" value="DIGUANYLATE CYCLASE DGCM-RELATED"/>
    <property type="match status" value="1"/>
</dbReference>
<proteinExistence type="predicted"/>
<sequence length="247" mass="27096">MSARHFLQPRNKREAVRLVVIYTTIAIVVAVGITWITNWMTGAPTGLSLIRAVVIPLLLAPWMVWTVANFALQLHEMHGELEKLVRVDPLSGALNRRGLAEFAEKAFAENRKTGRFSVIVLDVDRFKSINDNYGHAAGDLVIARVADITRQMLGCDRCAVGRLGGDELVALLVGKNLEETMSLAEKMRDAIENTILIYDDVCVKITTSIGVSAVSARDRNAEAVLKRADQSLYAAKTAGRNRVRAAA</sequence>
<feature type="transmembrane region" description="Helical" evidence="3">
    <location>
        <begin position="49"/>
        <end position="72"/>
    </location>
</feature>
<protein>
    <recommendedName>
        <fullName evidence="1">diguanylate cyclase</fullName>
        <ecNumber evidence="1">2.7.7.65</ecNumber>
    </recommendedName>
</protein>
<dbReference type="InterPro" id="IPR000160">
    <property type="entry name" value="GGDEF_dom"/>
</dbReference>
<dbReference type="FunFam" id="3.30.70.270:FF:000001">
    <property type="entry name" value="Diguanylate cyclase domain protein"/>
    <property type="match status" value="1"/>
</dbReference>
<dbReference type="SMART" id="SM00267">
    <property type="entry name" value="GGDEF"/>
    <property type="match status" value="1"/>
</dbReference>
<evidence type="ECO:0000259" key="4">
    <source>
        <dbReference type="PROSITE" id="PS50887"/>
    </source>
</evidence>
<dbReference type="PANTHER" id="PTHR45138">
    <property type="entry name" value="REGULATORY COMPONENTS OF SENSORY TRANSDUCTION SYSTEM"/>
    <property type="match status" value="1"/>
</dbReference>
<dbReference type="CDD" id="cd01949">
    <property type="entry name" value="GGDEF"/>
    <property type="match status" value="1"/>
</dbReference>
<keyword evidence="3" id="KW-1133">Transmembrane helix</keyword>
<dbReference type="InterPro" id="IPR029787">
    <property type="entry name" value="Nucleotide_cyclase"/>
</dbReference>
<evidence type="ECO:0000313" key="5">
    <source>
        <dbReference type="EMBL" id="QGM96101.1"/>
    </source>
</evidence>
<comment type="catalytic activity">
    <reaction evidence="2">
        <text>2 GTP = 3',3'-c-di-GMP + 2 diphosphate</text>
        <dbReference type="Rhea" id="RHEA:24898"/>
        <dbReference type="ChEBI" id="CHEBI:33019"/>
        <dbReference type="ChEBI" id="CHEBI:37565"/>
        <dbReference type="ChEBI" id="CHEBI:58805"/>
        <dbReference type="EC" id="2.7.7.65"/>
    </reaction>
</comment>
<dbReference type="InterPro" id="IPR050469">
    <property type="entry name" value="Diguanylate_Cyclase"/>
</dbReference>
<accession>A0A6B8LZX2</accession>
<dbReference type="SUPFAM" id="SSF55073">
    <property type="entry name" value="Nucleotide cyclase"/>
    <property type="match status" value="1"/>
</dbReference>
<dbReference type="EMBL" id="CP044331">
    <property type="protein sequence ID" value="QGM96101.1"/>
    <property type="molecule type" value="Genomic_DNA"/>
</dbReference>
<dbReference type="RefSeq" id="WP_016920869.1">
    <property type="nucleotide sequence ID" value="NZ_CP044331.1"/>
</dbReference>
<keyword evidence="3" id="KW-0472">Membrane</keyword>
<dbReference type="NCBIfam" id="TIGR00254">
    <property type="entry name" value="GGDEF"/>
    <property type="match status" value="1"/>
</dbReference>
<feature type="transmembrane region" description="Helical" evidence="3">
    <location>
        <begin position="15"/>
        <end position="37"/>
    </location>
</feature>
<dbReference type="EC" id="2.7.7.65" evidence="1"/>
<dbReference type="GO" id="GO:0052621">
    <property type="term" value="F:diguanylate cyclase activity"/>
    <property type="evidence" value="ECO:0007669"/>
    <property type="project" value="UniProtKB-EC"/>
</dbReference>
<dbReference type="AlphaFoldDB" id="A0A6B8LZX2"/>
<keyword evidence="3" id="KW-0812">Transmembrane</keyword>
<feature type="domain" description="GGDEF" evidence="4">
    <location>
        <begin position="114"/>
        <end position="247"/>
    </location>
</feature>
<dbReference type="PROSITE" id="PS50887">
    <property type="entry name" value="GGDEF"/>
    <property type="match status" value="1"/>
</dbReference>
<gene>
    <name evidence="5" type="ORF">F7D14_00375</name>
</gene>